<evidence type="ECO:0000256" key="1">
    <source>
        <dbReference type="ARBA" id="ARBA00006270"/>
    </source>
</evidence>
<dbReference type="InterPro" id="IPR001806">
    <property type="entry name" value="Small_GTPase"/>
</dbReference>
<dbReference type="PANTHER" id="PTHR47979">
    <property type="entry name" value="DRAB11-RELATED"/>
    <property type="match status" value="1"/>
</dbReference>
<comment type="similarity">
    <text evidence="1">Belongs to the small GTPase superfamily. Rab family.</text>
</comment>
<dbReference type="InterPro" id="IPR027417">
    <property type="entry name" value="P-loop_NTPase"/>
</dbReference>
<dbReference type="Proteomes" id="UP001162131">
    <property type="component" value="Unassembled WGS sequence"/>
</dbReference>
<comment type="caution">
    <text evidence="2">The sequence shown here is derived from an EMBL/GenBank/DDBJ whole genome shotgun (WGS) entry which is preliminary data.</text>
</comment>
<dbReference type="GO" id="GO:0003924">
    <property type="term" value="F:GTPase activity"/>
    <property type="evidence" value="ECO:0007669"/>
    <property type="project" value="InterPro"/>
</dbReference>
<evidence type="ECO:0000313" key="3">
    <source>
        <dbReference type="Proteomes" id="UP001162131"/>
    </source>
</evidence>
<evidence type="ECO:0000313" key="2">
    <source>
        <dbReference type="EMBL" id="CAG9318009.1"/>
    </source>
</evidence>
<name>A0AAU9IXV5_9CILI</name>
<dbReference type="SMART" id="SM00174">
    <property type="entry name" value="RHO"/>
    <property type="match status" value="1"/>
</dbReference>
<keyword evidence="3" id="KW-1185">Reference proteome</keyword>
<dbReference type="FunFam" id="3.40.50.300:FF:001447">
    <property type="entry name" value="Ras-related protein Rab-1B"/>
    <property type="match status" value="1"/>
</dbReference>
<dbReference type="Pfam" id="PF00071">
    <property type="entry name" value="Ras"/>
    <property type="match status" value="1"/>
</dbReference>
<dbReference type="PROSITE" id="PS51421">
    <property type="entry name" value="RAS"/>
    <property type="match status" value="1"/>
</dbReference>
<dbReference type="CDD" id="cd00154">
    <property type="entry name" value="Rab"/>
    <property type="match status" value="1"/>
</dbReference>
<reference evidence="2" key="1">
    <citation type="submission" date="2021-09" db="EMBL/GenBank/DDBJ databases">
        <authorList>
            <consortium name="AG Swart"/>
            <person name="Singh M."/>
            <person name="Singh A."/>
            <person name="Seah K."/>
            <person name="Emmerich C."/>
        </authorList>
    </citation>
    <scope>NUCLEOTIDE SEQUENCE</scope>
    <source>
        <strain evidence="2">ATCC30299</strain>
    </source>
</reference>
<dbReference type="PRINTS" id="PR00449">
    <property type="entry name" value="RASTRNSFRMNG"/>
</dbReference>
<accession>A0AAU9IXV5</accession>
<organism evidence="2 3">
    <name type="scientific">Blepharisma stoltei</name>
    <dbReference type="NCBI Taxonomy" id="1481888"/>
    <lineage>
        <taxon>Eukaryota</taxon>
        <taxon>Sar</taxon>
        <taxon>Alveolata</taxon>
        <taxon>Ciliophora</taxon>
        <taxon>Postciliodesmatophora</taxon>
        <taxon>Heterotrichea</taxon>
        <taxon>Heterotrichida</taxon>
        <taxon>Blepharismidae</taxon>
        <taxon>Blepharisma</taxon>
    </lineage>
</organism>
<sequence>MVDSEYDYLANILVIGDMHVGKACLLIRFVNNVFFPDHWDWPERSFVEKFEHFYEFSVKVTIWKGKGIERIATFWPMSYKNKEIIIIVFDLSRRSTFDSIDYWVAQTKNYASKDTNFLLIGNKTDLEREVGYQEAWKKALMLGMLYVETSAKYGHQVNYAFRSCLESLVWRIRHNYDKLVK</sequence>
<dbReference type="SUPFAM" id="SSF52540">
    <property type="entry name" value="P-loop containing nucleoside triphosphate hydrolases"/>
    <property type="match status" value="1"/>
</dbReference>
<dbReference type="EMBL" id="CAJZBQ010000020">
    <property type="protein sequence ID" value="CAG9318009.1"/>
    <property type="molecule type" value="Genomic_DNA"/>
</dbReference>
<dbReference type="NCBIfam" id="TIGR00231">
    <property type="entry name" value="small_GTP"/>
    <property type="match status" value="1"/>
</dbReference>
<dbReference type="SMART" id="SM00175">
    <property type="entry name" value="RAB"/>
    <property type="match status" value="1"/>
</dbReference>
<protein>
    <submittedName>
        <fullName evidence="2">Uncharacterized protein</fullName>
    </submittedName>
</protein>
<dbReference type="AlphaFoldDB" id="A0AAU9IXV5"/>
<dbReference type="PROSITE" id="PS51419">
    <property type="entry name" value="RAB"/>
    <property type="match status" value="1"/>
</dbReference>
<dbReference type="SMART" id="SM00173">
    <property type="entry name" value="RAS"/>
    <property type="match status" value="1"/>
</dbReference>
<dbReference type="InterPro" id="IPR005225">
    <property type="entry name" value="Small_GTP-bd"/>
</dbReference>
<dbReference type="InterPro" id="IPR050209">
    <property type="entry name" value="Rab_GTPases_membrane_traffic"/>
</dbReference>
<dbReference type="GO" id="GO:0005525">
    <property type="term" value="F:GTP binding"/>
    <property type="evidence" value="ECO:0007669"/>
    <property type="project" value="InterPro"/>
</dbReference>
<proteinExistence type="inferred from homology"/>
<dbReference type="Gene3D" id="3.40.50.300">
    <property type="entry name" value="P-loop containing nucleotide triphosphate hydrolases"/>
    <property type="match status" value="1"/>
</dbReference>
<gene>
    <name evidence="2" type="ORF">BSTOLATCC_MIC20493</name>
</gene>